<keyword evidence="2 7" id="KW-0812">Transmembrane</keyword>
<name>A0A150HI87_9MICO</name>
<feature type="compositionally biased region" description="Polar residues" evidence="6">
    <location>
        <begin position="1"/>
        <end position="10"/>
    </location>
</feature>
<keyword evidence="4 7" id="KW-1133">Transmembrane helix</keyword>
<evidence type="ECO:0000256" key="5">
    <source>
        <dbReference type="ARBA" id="ARBA00023136"/>
    </source>
</evidence>
<gene>
    <name evidence="9" type="primary">ccs1_1</name>
    <name evidence="9" type="ORF">Mlaev_00167</name>
</gene>
<protein>
    <submittedName>
        <fullName evidence="9">Cytochrome c biogenesis protein Ccs1</fullName>
    </submittedName>
</protein>
<dbReference type="GO" id="GO:0016020">
    <property type="term" value="C:membrane"/>
    <property type="evidence" value="ECO:0007669"/>
    <property type="project" value="UniProtKB-SubCell"/>
</dbReference>
<dbReference type="PANTHER" id="PTHR31566">
    <property type="entry name" value="CYTOCHROME C BIOGENESIS PROTEIN CCS1, CHLOROPLASTIC"/>
    <property type="match status" value="1"/>
</dbReference>
<dbReference type="InterPro" id="IPR023494">
    <property type="entry name" value="Cyt_c_bgen_Ccs1/CcsB/ResB"/>
</dbReference>
<organism evidence="9 10">
    <name type="scientific">Microbacterium laevaniformans</name>
    <dbReference type="NCBI Taxonomy" id="36807"/>
    <lineage>
        <taxon>Bacteria</taxon>
        <taxon>Bacillati</taxon>
        <taxon>Actinomycetota</taxon>
        <taxon>Actinomycetes</taxon>
        <taxon>Micrococcales</taxon>
        <taxon>Microbacteriaceae</taxon>
        <taxon>Microbacterium</taxon>
    </lineage>
</organism>
<evidence type="ECO:0000256" key="3">
    <source>
        <dbReference type="ARBA" id="ARBA00022748"/>
    </source>
</evidence>
<sequence>MRVSIRSEQAPQLPADHVDRPVEERTNPRLSVSGWARWAWRQLTSMRTALVLLLLLAVAAIPGSLIPQRSSDPNGVIQFDKTNPGWMWAVDLLQLHDVFGSVWFSAIYLLLFASLIGCVIPRIRHHLTALLAPPPATPRNLSRLPAHTRRVLPDTPPGAVLDAAEKALRRQRYRTRRVRGDDGRDSVAAERGYLRETGNLLFHVALLAVLVVVGVGGGFRFTGQRVLVEGQTFASTRIAYDSFTAGRFITDTQIPAFSLTLDRFRVDYVLDNVNALGMPKTFDAQVTTTTGGTRQASSIRVNEPLPVAGTDIYLLGNGYAPTLTVRNPAGKIVFRDTVPFLPQDANLTSLGIVKVPDGLAEQVGLVGMLYPTRATTASGAFASSYPDLLDPVVTFNVYVGDLGLNTGVPVSVYALDTSTLTQIAGRGTPTPALQLVPGTPVPLPDELGTIELGPIPRFASLEIAADPTQTPTLIAAVVAMAGLALSLFVPRRRLWVRATTGRDGGTVLEVAGLARGDDPRLQPTVDTLATRLTPSPAPLRGGSDDPVP</sequence>
<feature type="transmembrane region" description="Helical" evidence="7">
    <location>
        <begin position="200"/>
        <end position="219"/>
    </location>
</feature>
<comment type="subcellular location">
    <subcellularLocation>
        <location evidence="1">Membrane</location>
        <topology evidence="1">Multi-pass membrane protein</topology>
    </subcellularLocation>
</comment>
<keyword evidence="3" id="KW-0201">Cytochrome c-type biogenesis</keyword>
<evidence type="ECO:0000256" key="6">
    <source>
        <dbReference type="SAM" id="MobiDB-lite"/>
    </source>
</evidence>
<dbReference type="PANTHER" id="PTHR31566:SF0">
    <property type="entry name" value="CYTOCHROME C BIOGENESIS PROTEIN CCS1, CHLOROPLASTIC"/>
    <property type="match status" value="1"/>
</dbReference>
<evidence type="ECO:0000259" key="8">
    <source>
        <dbReference type="Pfam" id="PF05140"/>
    </source>
</evidence>
<dbReference type="PATRIC" id="fig|36807.3.peg.172"/>
<dbReference type="Proteomes" id="UP000075357">
    <property type="component" value="Unassembled WGS sequence"/>
</dbReference>
<feature type="region of interest" description="Disordered" evidence="6">
    <location>
        <begin position="1"/>
        <end position="20"/>
    </location>
</feature>
<evidence type="ECO:0000313" key="10">
    <source>
        <dbReference type="Proteomes" id="UP000075357"/>
    </source>
</evidence>
<comment type="caution">
    <text evidence="9">The sequence shown here is derived from an EMBL/GenBank/DDBJ whole genome shotgun (WGS) entry which is preliminary data.</text>
</comment>
<dbReference type="Pfam" id="PF05140">
    <property type="entry name" value="ResB"/>
    <property type="match status" value="1"/>
</dbReference>
<feature type="transmembrane region" description="Helical" evidence="7">
    <location>
        <begin position="472"/>
        <end position="489"/>
    </location>
</feature>
<keyword evidence="5 7" id="KW-0472">Membrane</keyword>
<dbReference type="InterPro" id="IPR007816">
    <property type="entry name" value="ResB-like_domain"/>
</dbReference>
<accession>A0A150HI87</accession>
<dbReference type="AlphaFoldDB" id="A0A150HI87"/>
<feature type="transmembrane region" description="Helical" evidence="7">
    <location>
        <begin position="98"/>
        <end position="120"/>
    </location>
</feature>
<keyword evidence="10" id="KW-1185">Reference proteome</keyword>
<evidence type="ECO:0000256" key="2">
    <source>
        <dbReference type="ARBA" id="ARBA00022692"/>
    </source>
</evidence>
<reference evidence="9 10" key="1">
    <citation type="submission" date="2016-01" db="EMBL/GenBank/DDBJ databases">
        <title>Draft genome sequences of Microbacterium laevaniformans LCDC 91-0039 and the type strain of Microbacterium hominis LCDC 84-209.</title>
        <authorList>
            <person name="Bernier A.-M."/>
            <person name="Bernard K."/>
        </authorList>
    </citation>
    <scope>NUCLEOTIDE SEQUENCE [LARGE SCALE GENOMIC DNA]</scope>
    <source>
        <strain evidence="9 10">LCDC 91-0039</strain>
    </source>
</reference>
<proteinExistence type="predicted"/>
<evidence type="ECO:0000256" key="1">
    <source>
        <dbReference type="ARBA" id="ARBA00004141"/>
    </source>
</evidence>
<evidence type="ECO:0000256" key="7">
    <source>
        <dbReference type="SAM" id="Phobius"/>
    </source>
</evidence>
<dbReference type="EMBL" id="LRAD01000006">
    <property type="protein sequence ID" value="KXZ61832.1"/>
    <property type="molecule type" value="Genomic_DNA"/>
</dbReference>
<dbReference type="STRING" id="36807.Mlaev_00167"/>
<feature type="transmembrane region" description="Helical" evidence="7">
    <location>
        <begin position="49"/>
        <end position="66"/>
    </location>
</feature>
<dbReference type="GO" id="GO:0017004">
    <property type="term" value="P:cytochrome complex assembly"/>
    <property type="evidence" value="ECO:0007669"/>
    <property type="project" value="UniProtKB-KW"/>
</dbReference>
<evidence type="ECO:0000313" key="9">
    <source>
        <dbReference type="EMBL" id="KXZ61832.1"/>
    </source>
</evidence>
<dbReference type="RefSeq" id="WP_005049591.1">
    <property type="nucleotide sequence ID" value="NZ_LRAD01000006.1"/>
</dbReference>
<evidence type="ECO:0000256" key="4">
    <source>
        <dbReference type="ARBA" id="ARBA00022989"/>
    </source>
</evidence>
<feature type="domain" description="ResB-like" evidence="8">
    <location>
        <begin position="46"/>
        <end position="523"/>
    </location>
</feature>